<comment type="similarity">
    <text evidence="1">Belongs to the AB hydrolase superfamily. FUS2 hydrolase family.</text>
</comment>
<evidence type="ECO:0000313" key="3">
    <source>
        <dbReference type="EMBL" id="ADK82793.1"/>
    </source>
</evidence>
<dbReference type="Proteomes" id="UP000002318">
    <property type="component" value="Chromosome"/>
</dbReference>
<reference evidence="3 4" key="1">
    <citation type="journal article" date="2010" name="Stand. Genomic Sci.">
        <title>Complete genome sequence of Spirochaeta smaragdinae type strain (SEBR 4228).</title>
        <authorList>
            <person name="Mavromatis K."/>
            <person name="Yasawong M."/>
            <person name="Chertkov O."/>
            <person name="Lapidus A."/>
            <person name="Lucas S."/>
            <person name="Nolan M."/>
            <person name="Del Rio T.G."/>
            <person name="Tice H."/>
            <person name="Cheng J.F."/>
            <person name="Pitluck S."/>
            <person name="Liolios K."/>
            <person name="Ivanova N."/>
            <person name="Tapia R."/>
            <person name="Han C."/>
            <person name="Bruce D."/>
            <person name="Goodwin L."/>
            <person name="Pati A."/>
            <person name="Chen A."/>
            <person name="Palaniappan K."/>
            <person name="Land M."/>
            <person name="Hauser L."/>
            <person name="Chang Y.J."/>
            <person name="Jeffries C.D."/>
            <person name="Detter J.C."/>
            <person name="Rohde M."/>
            <person name="Brambilla E."/>
            <person name="Spring S."/>
            <person name="Goker M."/>
            <person name="Sikorski J."/>
            <person name="Woyke T."/>
            <person name="Bristow J."/>
            <person name="Eisen J.A."/>
            <person name="Markowitz V."/>
            <person name="Hugenholtz P."/>
            <person name="Klenk H.P."/>
            <person name="Kyrpides N.C."/>
        </authorList>
    </citation>
    <scope>NUCLEOTIDE SEQUENCE [LARGE SCALE GENOMIC DNA]</scope>
    <source>
        <strain evidence="4">DSM 11293 / JCM 15392 / SEBR 4228</strain>
    </source>
</reference>
<dbReference type="HOGENOM" id="CLU_034451_2_0_12"/>
<feature type="domain" description="AB hydrolase-1" evidence="2">
    <location>
        <begin position="138"/>
        <end position="366"/>
    </location>
</feature>
<accession>E1R7T8</accession>
<proteinExistence type="inferred from homology"/>
<evidence type="ECO:0000259" key="2">
    <source>
        <dbReference type="Pfam" id="PF00561"/>
    </source>
</evidence>
<protein>
    <submittedName>
        <fullName evidence="3">Alpha/beta hydrolase fold protein</fullName>
    </submittedName>
</protein>
<keyword evidence="3" id="KW-0378">Hydrolase</keyword>
<dbReference type="AlphaFoldDB" id="E1R7T8"/>
<gene>
    <name evidence="3" type="ordered locus">Spirs_3707</name>
</gene>
<dbReference type="Gene3D" id="3.40.50.1820">
    <property type="entry name" value="alpha/beta hydrolase"/>
    <property type="match status" value="1"/>
</dbReference>
<dbReference type="PANTHER" id="PTHR22946:SF12">
    <property type="entry name" value="CONIDIAL PIGMENT BIOSYNTHESIS PROTEIN AYG1 (AFU_ORTHOLOGUE AFUA_2G17550)"/>
    <property type="match status" value="1"/>
</dbReference>
<dbReference type="KEGG" id="ssm:Spirs_3707"/>
<dbReference type="InterPro" id="IPR029058">
    <property type="entry name" value="AB_hydrolase_fold"/>
</dbReference>
<dbReference type="Pfam" id="PF00561">
    <property type="entry name" value="Abhydrolase_1"/>
    <property type="match status" value="1"/>
</dbReference>
<dbReference type="InterPro" id="IPR000073">
    <property type="entry name" value="AB_hydrolase_1"/>
</dbReference>
<dbReference type="OrthoDB" id="9812921at2"/>
<evidence type="ECO:0000256" key="1">
    <source>
        <dbReference type="ARBA" id="ARBA00038115"/>
    </source>
</evidence>
<dbReference type="EMBL" id="CP002116">
    <property type="protein sequence ID" value="ADK82793.1"/>
    <property type="molecule type" value="Genomic_DNA"/>
</dbReference>
<dbReference type="PANTHER" id="PTHR22946">
    <property type="entry name" value="DIENELACTONE HYDROLASE DOMAIN-CONTAINING PROTEIN-RELATED"/>
    <property type="match status" value="1"/>
</dbReference>
<sequence length="393" mass="44831">MKYKQLSFKTGYKLYIDEVGGFNFQLNRWVTTGFASQEEIESIAGDIEGFGTWQSRFLHLAKTAEHEKRLLHAAIYYRAVDFFAEAGTAQKADAYHSFLNLFSEAMKDQDIERIEVPYESAFLPLLRLRPEGRAKGTILIHGGYDSYKEELYPMASYLANRGYEIVLFDGPGQGESLHRYGLTLTPDWHYPVSAIIDHLGLDDVTVVGISLGGCLALRAAAFEKRITRVVALDHFYDWGRCMAKRRHDPYHSSILAYALLRVMLCFPRSFDRRLLKKLETNYKAAWVFNQGCHITGSKSPHAYFEAIMRYSTKPINRLITQDVLILAGEEDHAVPVDLYPKQLRALNNAASVEGRLFTVKEEGAQHCQIGNLPLVLDYILEWTMRKTRNTVSL</sequence>
<evidence type="ECO:0000313" key="4">
    <source>
        <dbReference type="Proteomes" id="UP000002318"/>
    </source>
</evidence>
<keyword evidence="4" id="KW-1185">Reference proteome</keyword>
<organism evidence="3 4">
    <name type="scientific">Sediminispirochaeta smaragdinae (strain DSM 11293 / JCM 15392 / SEBR 4228)</name>
    <name type="common">Spirochaeta smaragdinae</name>
    <dbReference type="NCBI Taxonomy" id="573413"/>
    <lineage>
        <taxon>Bacteria</taxon>
        <taxon>Pseudomonadati</taxon>
        <taxon>Spirochaetota</taxon>
        <taxon>Spirochaetia</taxon>
        <taxon>Spirochaetales</taxon>
        <taxon>Spirochaetaceae</taxon>
        <taxon>Sediminispirochaeta</taxon>
    </lineage>
</organism>
<name>E1R7T8_SEDSS</name>
<dbReference type="RefSeq" id="WP_013256252.1">
    <property type="nucleotide sequence ID" value="NC_014364.1"/>
</dbReference>
<dbReference type="PRINTS" id="PR00111">
    <property type="entry name" value="ABHYDROLASE"/>
</dbReference>
<dbReference type="GO" id="GO:0016787">
    <property type="term" value="F:hydrolase activity"/>
    <property type="evidence" value="ECO:0007669"/>
    <property type="project" value="UniProtKB-KW"/>
</dbReference>
<dbReference type="STRING" id="573413.Spirs_3707"/>
<dbReference type="InterPro" id="IPR050261">
    <property type="entry name" value="FrsA_esterase"/>
</dbReference>
<dbReference type="SUPFAM" id="SSF53474">
    <property type="entry name" value="alpha/beta-Hydrolases"/>
    <property type="match status" value="1"/>
</dbReference>
<dbReference type="eggNOG" id="COG2267">
    <property type="taxonomic scope" value="Bacteria"/>
</dbReference>